<evidence type="ECO:0000256" key="1">
    <source>
        <dbReference type="SAM" id="MobiDB-lite"/>
    </source>
</evidence>
<evidence type="ECO:0000313" key="2">
    <source>
        <dbReference type="EMBL" id="PVV04378.1"/>
    </source>
</evidence>
<gene>
    <name evidence="2" type="ORF">BB560_001133</name>
</gene>
<feature type="region of interest" description="Disordered" evidence="1">
    <location>
        <begin position="1"/>
        <end position="26"/>
    </location>
</feature>
<accession>A0A2T9ZIH9</accession>
<feature type="compositionally biased region" description="Polar residues" evidence="1">
    <location>
        <begin position="1"/>
        <end position="10"/>
    </location>
</feature>
<sequence>MLYFSATSEETLPLNPEQHQEIQRSDNYDSISTRQGAQSIKQEDVLQSLASQTANNLINISEQNLEQVESSSPLNKSYAQLLSAFDNASNLSGFIPSVKKNKNNKYSLSPSALYSLAISDPDPESELELVDMAVDQITNTLNELSTIYIGNALVPFSTVSQTSGKNF</sequence>
<proteinExistence type="predicted"/>
<evidence type="ECO:0000313" key="3">
    <source>
        <dbReference type="Proteomes" id="UP000245609"/>
    </source>
</evidence>
<reference evidence="2 3" key="1">
    <citation type="journal article" date="2018" name="MBio">
        <title>Comparative Genomics Reveals the Core Gene Toolbox for the Fungus-Insect Symbiosis.</title>
        <authorList>
            <person name="Wang Y."/>
            <person name="Stata M."/>
            <person name="Wang W."/>
            <person name="Stajich J.E."/>
            <person name="White M.M."/>
            <person name="Moncalvo J.M."/>
        </authorList>
    </citation>
    <scope>NUCLEOTIDE SEQUENCE [LARGE SCALE GENOMIC DNA]</scope>
    <source>
        <strain evidence="2 3">SC-DP-2</strain>
    </source>
</reference>
<name>A0A2T9ZIH9_9FUNG</name>
<keyword evidence="3" id="KW-1185">Reference proteome</keyword>
<dbReference type="OrthoDB" id="5539481at2759"/>
<dbReference type="Proteomes" id="UP000245609">
    <property type="component" value="Unassembled WGS sequence"/>
</dbReference>
<dbReference type="EMBL" id="MBFS01000131">
    <property type="protein sequence ID" value="PVV04378.1"/>
    <property type="molecule type" value="Genomic_DNA"/>
</dbReference>
<dbReference type="AlphaFoldDB" id="A0A2T9ZIH9"/>
<comment type="caution">
    <text evidence="2">The sequence shown here is derived from an EMBL/GenBank/DDBJ whole genome shotgun (WGS) entry which is preliminary data.</text>
</comment>
<organism evidence="2 3">
    <name type="scientific">Smittium megazygosporum</name>
    <dbReference type="NCBI Taxonomy" id="133381"/>
    <lineage>
        <taxon>Eukaryota</taxon>
        <taxon>Fungi</taxon>
        <taxon>Fungi incertae sedis</taxon>
        <taxon>Zoopagomycota</taxon>
        <taxon>Kickxellomycotina</taxon>
        <taxon>Harpellomycetes</taxon>
        <taxon>Harpellales</taxon>
        <taxon>Legeriomycetaceae</taxon>
        <taxon>Smittium</taxon>
    </lineage>
</organism>
<protein>
    <submittedName>
        <fullName evidence="2">Uncharacterized protein</fullName>
    </submittedName>
</protein>